<keyword evidence="2" id="KW-0813">Transport</keyword>
<dbReference type="PANTHER" id="PTHR42865:SF1">
    <property type="entry name" value="AEROBIC C4-DICARBOXYLATE TRANSPORT PROTEIN"/>
    <property type="match status" value="1"/>
</dbReference>
<evidence type="ECO:0000313" key="10">
    <source>
        <dbReference type="Proteomes" id="UP001551482"/>
    </source>
</evidence>
<feature type="transmembrane region" description="Helical" evidence="8">
    <location>
        <begin position="250"/>
        <end position="272"/>
    </location>
</feature>
<dbReference type="PRINTS" id="PR00173">
    <property type="entry name" value="EDTRNSPORT"/>
</dbReference>
<accession>A0ABV3DI24</accession>
<dbReference type="PROSITE" id="PS00714">
    <property type="entry name" value="NA_DICARBOXYL_SYMP_2"/>
    <property type="match status" value="1"/>
</dbReference>
<gene>
    <name evidence="9" type="primary">dctA</name>
    <name evidence="9" type="ORF">AB0C36_15165</name>
</gene>
<keyword evidence="3 8" id="KW-0812">Transmembrane</keyword>
<evidence type="ECO:0000313" key="9">
    <source>
        <dbReference type="EMBL" id="MEU8134844.1"/>
    </source>
</evidence>
<feature type="transmembrane region" description="Helical" evidence="8">
    <location>
        <begin position="376"/>
        <end position="399"/>
    </location>
</feature>
<keyword evidence="10" id="KW-1185">Reference proteome</keyword>
<evidence type="ECO:0000256" key="7">
    <source>
        <dbReference type="SAM" id="MobiDB-lite"/>
    </source>
</evidence>
<dbReference type="NCBIfam" id="NF002461">
    <property type="entry name" value="PRK01663.1"/>
    <property type="match status" value="1"/>
</dbReference>
<evidence type="ECO:0000256" key="6">
    <source>
        <dbReference type="ARBA" id="ARBA00023136"/>
    </source>
</evidence>
<feature type="region of interest" description="Disordered" evidence="7">
    <location>
        <begin position="440"/>
        <end position="481"/>
    </location>
</feature>
<keyword evidence="5 8" id="KW-1133">Transmembrane helix</keyword>
<evidence type="ECO:0000256" key="2">
    <source>
        <dbReference type="ARBA" id="ARBA00022448"/>
    </source>
</evidence>
<dbReference type="Gene3D" id="1.10.3860.10">
    <property type="entry name" value="Sodium:dicarboxylate symporter"/>
    <property type="match status" value="1"/>
</dbReference>
<feature type="transmembrane region" description="Helical" evidence="8">
    <location>
        <begin position="208"/>
        <end position="230"/>
    </location>
</feature>
<comment type="caution">
    <text evidence="9">The sequence shown here is derived from an EMBL/GenBank/DDBJ whole genome shotgun (WGS) entry which is preliminary data.</text>
</comment>
<evidence type="ECO:0000256" key="4">
    <source>
        <dbReference type="ARBA" id="ARBA00022847"/>
    </source>
</evidence>
<proteinExistence type="predicted"/>
<dbReference type="RefSeq" id="WP_358353841.1">
    <property type="nucleotide sequence ID" value="NZ_JBEZFP010000032.1"/>
</dbReference>
<feature type="compositionally biased region" description="Low complexity" evidence="7">
    <location>
        <begin position="1"/>
        <end position="18"/>
    </location>
</feature>
<keyword evidence="6 8" id="KW-0472">Membrane</keyword>
<feature type="transmembrane region" description="Helical" evidence="8">
    <location>
        <begin position="70"/>
        <end position="90"/>
    </location>
</feature>
<sequence>MAQAIATTDPGTPGTPGAAVPPPARRRWYSQLYVWVLAGILAGIVVGAAWPSAGEDLKPLGDTFVNAIKMIITPIIFVTVVTGIAGVDNLRSAGRIGWKSLVYFEILTTIALVLGLVVMNVLRPGDGVHADVGAIHVTGTAQEYIDKGESQGWWHFLTDLVPSSIVGAFAEGDVLQVLFFAVLFGIAIKLVGRPALGVAAGIEKTGQVLFSVLRIVMYAAPVGAFGAMAFTVGKYGLDTLTSLGKLIAVFYGTSLFFVLVVLGVVMAIIRLNIFQLLRYMKDELLIVLGTSSSETVLPRVVTKMENLGVPRQVAGLTVPTGYSFNLDGTCIYLTLAALYVAQATDTALSFGQQLGLLGVLLLTSKGAAGVTGSGFIVLAATLSTVGHVPVAGIMLVFGIDKFMSECRALTNVCGNSVASLVVASWEGVLDRDRARKVLAGEKVPPLADPEFPTAPASGAPDAAAAPDDHEPAPKVPAAATA</sequence>
<dbReference type="PANTHER" id="PTHR42865">
    <property type="entry name" value="PROTON/GLUTAMATE-ASPARTATE SYMPORTER"/>
    <property type="match status" value="1"/>
</dbReference>
<evidence type="ECO:0000256" key="8">
    <source>
        <dbReference type="SAM" id="Phobius"/>
    </source>
</evidence>
<feature type="compositionally biased region" description="Low complexity" evidence="7">
    <location>
        <begin position="453"/>
        <end position="465"/>
    </location>
</feature>
<dbReference type="Pfam" id="PF00375">
    <property type="entry name" value="SDF"/>
    <property type="match status" value="1"/>
</dbReference>
<organism evidence="9 10">
    <name type="scientific">Streptodolium elevatio</name>
    <dbReference type="NCBI Taxonomy" id="3157996"/>
    <lineage>
        <taxon>Bacteria</taxon>
        <taxon>Bacillati</taxon>
        <taxon>Actinomycetota</taxon>
        <taxon>Actinomycetes</taxon>
        <taxon>Kitasatosporales</taxon>
        <taxon>Streptomycetaceae</taxon>
        <taxon>Streptodolium</taxon>
    </lineage>
</organism>
<feature type="transmembrane region" description="Helical" evidence="8">
    <location>
        <begin position="32"/>
        <end position="50"/>
    </location>
</feature>
<evidence type="ECO:0000256" key="3">
    <source>
        <dbReference type="ARBA" id="ARBA00022692"/>
    </source>
</evidence>
<protein>
    <submittedName>
        <fullName evidence="9">C4-dicarboxylate transporter DctA</fullName>
    </submittedName>
</protein>
<feature type="transmembrane region" description="Helical" evidence="8">
    <location>
        <begin position="102"/>
        <end position="122"/>
    </location>
</feature>
<feature type="region of interest" description="Disordered" evidence="7">
    <location>
        <begin position="1"/>
        <end position="22"/>
    </location>
</feature>
<dbReference type="Proteomes" id="UP001551482">
    <property type="component" value="Unassembled WGS sequence"/>
</dbReference>
<keyword evidence="4" id="KW-0769">Symport</keyword>
<evidence type="ECO:0000256" key="1">
    <source>
        <dbReference type="ARBA" id="ARBA00004141"/>
    </source>
</evidence>
<evidence type="ECO:0000256" key="5">
    <source>
        <dbReference type="ARBA" id="ARBA00022989"/>
    </source>
</evidence>
<dbReference type="PROSITE" id="PS00713">
    <property type="entry name" value="NA_DICARBOXYL_SYMP_1"/>
    <property type="match status" value="1"/>
</dbReference>
<feature type="transmembrane region" description="Helical" evidence="8">
    <location>
        <begin position="174"/>
        <end position="196"/>
    </location>
</feature>
<reference evidence="9 10" key="1">
    <citation type="submission" date="2024-06" db="EMBL/GenBank/DDBJ databases">
        <title>The Natural Products Discovery Center: Release of the First 8490 Sequenced Strains for Exploring Actinobacteria Biosynthetic Diversity.</title>
        <authorList>
            <person name="Kalkreuter E."/>
            <person name="Kautsar S.A."/>
            <person name="Yang D."/>
            <person name="Bader C.D."/>
            <person name="Teijaro C.N."/>
            <person name="Fluegel L."/>
            <person name="Davis C.M."/>
            <person name="Simpson J.R."/>
            <person name="Lauterbach L."/>
            <person name="Steele A.D."/>
            <person name="Gui C."/>
            <person name="Meng S."/>
            <person name="Li G."/>
            <person name="Viehrig K."/>
            <person name="Ye F."/>
            <person name="Su P."/>
            <person name="Kiefer A.F."/>
            <person name="Nichols A."/>
            <person name="Cepeda A.J."/>
            <person name="Yan W."/>
            <person name="Fan B."/>
            <person name="Jiang Y."/>
            <person name="Adhikari A."/>
            <person name="Zheng C.-J."/>
            <person name="Schuster L."/>
            <person name="Cowan T.M."/>
            <person name="Smanski M.J."/>
            <person name="Chevrette M.G."/>
            <person name="De Carvalho L.P.S."/>
            <person name="Shen B."/>
        </authorList>
    </citation>
    <scope>NUCLEOTIDE SEQUENCE [LARGE SCALE GENOMIC DNA]</scope>
    <source>
        <strain evidence="9 10">NPDC048946</strain>
    </source>
</reference>
<dbReference type="InterPro" id="IPR001991">
    <property type="entry name" value="Na-dicarboxylate_symporter"/>
</dbReference>
<dbReference type="InterPro" id="IPR036458">
    <property type="entry name" value="Na:dicarbo_symporter_sf"/>
</dbReference>
<comment type="subcellular location">
    <subcellularLocation>
        <location evidence="1">Membrane</location>
        <topology evidence="1">Multi-pass membrane protein</topology>
    </subcellularLocation>
</comment>
<feature type="transmembrane region" description="Helical" evidence="8">
    <location>
        <begin position="322"/>
        <end position="341"/>
    </location>
</feature>
<name>A0ABV3DI24_9ACTN</name>
<dbReference type="SUPFAM" id="SSF118215">
    <property type="entry name" value="Proton glutamate symport protein"/>
    <property type="match status" value="1"/>
</dbReference>
<dbReference type="EMBL" id="JBEZFP010000032">
    <property type="protein sequence ID" value="MEU8134844.1"/>
    <property type="molecule type" value="Genomic_DNA"/>
</dbReference>
<dbReference type="InterPro" id="IPR018107">
    <property type="entry name" value="Na-dicarboxylate_symporter_CS"/>
</dbReference>